<dbReference type="KEGG" id="kphy:AOZ06_23105"/>
<sequence length="523" mass="54948">MEFRVTVVASGDLVPAELRARWAAQGYYAGQGIYQLFAAHVRSTPDRTAIIDDDGELTYAELDSQVRRWAAGLAGLGVTAGDTVATQLPNGRHTCIADLAVAAIGGVVLPYPVGRGVKEARSLLTRSGAVAAIVDPTHAVQTQTLQREIPGLRHVVVTSAPVLGESDFQAVAVDPDGPARMLVSSGSESEPKLVLYSHNALACGRGAFVQRLIPPGGELRALFLLPLASSFGSNGSTVTLARHGGTLVLQSKFDAGATLRLISRAQPTHLIGVPTMFRMMIDHPDRPATDLTSLRVVAPGGAQLDAPTAEACRLAFDCAVVNVYGSADGVNCHTALDDPPSRVTSAGRPNPAVAEIVVADDHLRPQPAGAVGEIIARGPMSPMRYVGNEDLNARYRTPDGWVRTGDLGVFDEDGYLTVVGRRKDVVIRGGANISPAEVEQAISAHPAVRDVACVGVPDPLMGERLCACVVASGTLTLEDVTTFLGAHGLDRFKHPERLLLLDSLPLNPAGKVAKDVLRAQATA</sequence>
<feature type="domain" description="AMP-binding enzyme C-terminal" evidence="2">
    <location>
        <begin position="437"/>
        <end position="511"/>
    </location>
</feature>
<dbReference type="STRING" id="860235.AOZ06_23105"/>
<dbReference type="Pfam" id="PF00501">
    <property type="entry name" value="AMP-binding"/>
    <property type="match status" value="1"/>
</dbReference>
<dbReference type="InterPro" id="IPR050237">
    <property type="entry name" value="ATP-dep_AMP-bd_enzyme"/>
</dbReference>
<dbReference type="AlphaFoldDB" id="A0A0N9I072"/>
<proteinExistence type="predicted"/>
<accession>A0A0N9I072</accession>
<dbReference type="Gene3D" id="3.30.300.30">
    <property type="match status" value="1"/>
</dbReference>
<dbReference type="InterPro" id="IPR025110">
    <property type="entry name" value="AMP-bd_C"/>
</dbReference>
<reference evidence="3 4" key="1">
    <citation type="submission" date="2015-07" db="EMBL/GenBank/DDBJ databases">
        <title>Genome sequencing of Kibdelosporangium phytohabitans.</title>
        <authorList>
            <person name="Qin S."/>
            <person name="Xing K."/>
        </authorList>
    </citation>
    <scope>NUCLEOTIDE SEQUENCE [LARGE SCALE GENOMIC DNA]</scope>
    <source>
        <strain evidence="3 4">KLBMP1111</strain>
    </source>
</reference>
<feature type="domain" description="AMP-dependent synthetase/ligase" evidence="1">
    <location>
        <begin position="37"/>
        <end position="381"/>
    </location>
</feature>
<gene>
    <name evidence="3" type="ORF">AOZ06_23105</name>
</gene>
<dbReference type="Gene3D" id="3.40.50.12780">
    <property type="entry name" value="N-terminal domain of ligase-like"/>
    <property type="match status" value="1"/>
</dbReference>
<evidence type="ECO:0000313" key="3">
    <source>
        <dbReference type="EMBL" id="ALG09412.1"/>
    </source>
</evidence>
<evidence type="ECO:0000313" key="4">
    <source>
        <dbReference type="Proteomes" id="UP000063699"/>
    </source>
</evidence>
<dbReference type="InterPro" id="IPR045851">
    <property type="entry name" value="AMP-bd_C_sf"/>
</dbReference>
<organism evidence="3 4">
    <name type="scientific">Kibdelosporangium phytohabitans</name>
    <dbReference type="NCBI Taxonomy" id="860235"/>
    <lineage>
        <taxon>Bacteria</taxon>
        <taxon>Bacillati</taxon>
        <taxon>Actinomycetota</taxon>
        <taxon>Actinomycetes</taxon>
        <taxon>Pseudonocardiales</taxon>
        <taxon>Pseudonocardiaceae</taxon>
        <taxon>Kibdelosporangium</taxon>
    </lineage>
</organism>
<dbReference type="EMBL" id="CP012752">
    <property type="protein sequence ID" value="ALG09412.1"/>
    <property type="molecule type" value="Genomic_DNA"/>
</dbReference>
<dbReference type="InterPro" id="IPR000873">
    <property type="entry name" value="AMP-dep_synth/lig_dom"/>
</dbReference>
<dbReference type="SUPFAM" id="SSF56801">
    <property type="entry name" value="Acetyl-CoA synthetase-like"/>
    <property type="match status" value="1"/>
</dbReference>
<keyword evidence="4" id="KW-1185">Reference proteome</keyword>
<dbReference type="GO" id="GO:0016878">
    <property type="term" value="F:acid-thiol ligase activity"/>
    <property type="evidence" value="ECO:0007669"/>
    <property type="project" value="UniProtKB-ARBA"/>
</dbReference>
<dbReference type="PANTHER" id="PTHR43767:SF1">
    <property type="entry name" value="NONRIBOSOMAL PEPTIDE SYNTHASE PES1 (EUROFUNG)-RELATED"/>
    <property type="match status" value="1"/>
</dbReference>
<dbReference type="InterPro" id="IPR042099">
    <property type="entry name" value="ANL_N_sf"/>
</dbReference>
<dbReference type="Pfam" id="PF13193">
    <property type="entry name" value="AMP-binding_C"/>
    <property type="match status" value="1"/>
</dbReference>
<evidence type="ECO:0000259" key="2">
    <source>
        <dbReference type="Pfam" id="PF13193"/>
    </source>
</evidence>
<name>A0A0N9I072_9PSEU</name>
<evidence type="ECO:0000259" key="1">
    <source>
        <dbReference type="Pfam" id="PF00501"/>
    </source>
</evidence>
<dbReference type="Proteomes" id="UP000063699">
    <property type="component" value="Chromosome"/>
</dbReference>
<dbReference type="PANTHER" id="PTHR43767">
    <property type="entry name" value="LONG-CHAIN-FATTY-ACID--COA LIGASE"/>
    <property type="match status" value="1"/>
</dbReference>
<protein>
    <submittedName>
        <fullName evidence="3">Pentalenene synthase</fullName>
    </submittedName>
</protein>